<evidence type="ECO:0000256" key="1">
    <source>
        <dbReference type="SAM" id="MobiDB-lite"/>
    </source>
</evidence>
<proteinExistence type="predicted"/>
<evidence type="ECO:0000313" key="2">
    <source>
        <dbReference type="EMBL" id="MFC7579892.1"/>
    </source>
</evidence>
<feature type="region of interest" description="Disordered" evidence="1">
    <location>
        <begin position="89"/>
        <end position="108"/>
    </location>
</feature>
<dbReference type="Proteomes" id="UP001596527">
    <property type="component" value="Unassembled WGS sequence"/>
</dbReference>
<name>A0ABW2SIL7_9ACTO</name>
<comment type="caution">
    <text evidence="2">The sequence shown here is derived from an EMBL/GenBank/DDBJ whole genome shotgun (WGS) entry which is preliminary data.</text>
</comment>
<protein>
    <submittedName>
        <fullName evidence="2">Uncharacterized protein</fullName>
    </submittedName>
</protein>
<gene>
    <name evidence="2" type="ORF">ACFQWG_01450</name>
</gene>
<organism evidence="2 3">
    <name type="scientific">Schaalia naturae</name>
    <dbReference type="NCBI Taxonomy" id="635203"/>
    <lineage>
        <taxon>Bacteria</taxon>
        <taxon>Bacillati</taxon>
        <taxon>Actinomycetota</taxon>
        <taxon>Actinomycetes</taxon>
        <taxon>Actinomycetales</taxon>
        <taxon>Actinomycetaceae</taxon>
        <taxon>Schaalia</taxon>
    </lineage>
</organism>
<sequence length="149" mass="17323">MVVTADAGRPRMQRGLPDGGYRPPAKHTCDPEFKIPIRMDDEGLPGQTRILVVQRTYHSQIVHYSIAHQWRASPDDDWRNVFRIDTSDGSVHSHQFRQDEGPEESTGRKRLVQTLGESDGRRVVDVSYEDSYDRVTQFMDEHWREWTQG</sequence>
<dbReference type="EMBL" id="JBHTEF010000001">
    <property type="protein sequence ID" value="MFC7579892.1"/>
    <property type="molecule type" value="Genomic_DNA"/>
</dbReference>
<evidence type="ECO:0000313" key="3">
    <source>
        <dbReference type="Proteomes" id="UP001596527"/>
    </source>
</evidence>
<accession>A0ABW2SIL7</accession>
<keyword evidence="3" id="KW-1185">Reference proteome</keyword>
<reference evidence="3" key="1">
    <citation type="journal article" date="2019" name="Int. J. Syst. Evol. Microbiol.">
        <title>The Global Catalogue of Microorganisms (GCM) 10K type strain sequencing project: providing services to taxonomists for standard genome sequencing and annotation.</title>
        <authorList>
            <consortium name="The Broad Institute Genomics Platform"/>
            <consortium name="The Broad Institute Genome Sequencing Center for Infectious Disease"/>
            <person name="Wu L."/>
            <person name="Ma J."/>
        </authorList>
    </citation>
    <scope>NUCLEOTIDE SEQUENCE [LARGE SCALE GENOMIC DNA]</scope>
    <source>
        <strain evidence="3">CCUG 56698</strain>
    </source>
</reference>
<dbReference type="RefSeq" id="WP_291501220.1">
    <property type="nucleotide sequence ID" value="NZ_JBHTEF010000001.1"/>
</dbReference>
<feature type="region of interest" description="Disordered" evidence="1">
    <location>
        <begin position="1"/>
        <end position="25"/>
    </location>
</feature>